<accession>A0A8T0GNJ9</accession>
<comment type="caution">
    <text evidence="1">The sequence shown here is derived from an EMBL/GenBank/DDBJ whole genome shotgun (WGS) entry which is preliminary data.</text>
</comment>
<sequence>MEQYSYKGIRAIDKCVTCIDYTKVTQYCFSIEESKEIKSLRLQSNLMHSECVRIKVLEVDSPMGRKSTHIYVNLRNLDTRWNLSHLCHARSYTRLLEAGVLDKLKCGESTDSEESEIS</sequence>
<evidence type="ECO:0000313" key="2">
    <source>
        <dbReference type="Proteomes" id="UP000822688"/>
    </source>
</evidence>
<dbReference type="AlphaFoldDB" id="A0A8T0GNJ9"/>
<reference evidence="1" key="1">
    <citation type="submission" date="2020-06" db="EMBL/GenBank/DDBJ databases">
        <title>WGS assembly of Ceratodon purpureus strain R40.</title>
        <authorList>
            <person name="Carey S.B."/>
            <person name="Jenkins J."/>
            <person name="Shu S."/>
            <person name="Lovell J.T."/>
            <person name="Sreedasyam A."/>
            <person name="Maumus F."/>
            <person name="Tiley G.P."/>
            <person name="Fernandez-Pozo N."/>
            <person name="Barry K."/>
            <person name="Chen C."/>
            <person name="Wang M."/>
            <person name="Lipzen A."/>
            <person name="Daum C."/>
            <person name="Saski C.A."/>
            <person name="Payton A.C."/>
            <person name="Mcbreen J.C."/>
            <person name="Conrad R.E."/>
            <person name="Kollar L.M."/>
            <person name="Olsson S."/>
            <person name="Huttunen S."/>
            <person name="Landis J.B."/>
            <person name="Wickett N.J."/>
            <person name="Johnson M.G."/>
            <person name="Rensing S.A."/>
            <person name="Grimwood J."/>
            <person name="Schmutz J."/>
            <person name="Mcdaniel S.F."/>
        </authorList>
    </citation>
    <scope>NUCLEOTIDE SEQUENCE</scope>
    <source>
        <strain evidence="1">R40</strain>
    </source>
</reference>
<protein>
    <submittedName>
        <fullName evidence="1">Uncharacterized protein</fullName>
    </submittedName>
</protein>
<name>A0A8T0GNJ9_CERPU</name>
<dbReference type="Proteomes" id="UP000822688">
    <property type="component" value="Chromosome 10"/>
</dbReference>
<evidence type="ECO:0000313" key="1">
    <source>
        <dbReference type="EMBL" id="KAG0559809.1"/>
    </source>
</evidence>
<keyword evidence="2" id="KW-1185">Reference proteome</keyword>
<dbReference type="EMBL" id="CM026431">
    <property type="protein sequence ID" value="KAG0559809.1"/>
    <property type="molecule type" value="Genomic_DNA"/>
</dbReference>
<organism evidence="1 2">
    <name type="scientific">Ceratodon purpureus</name>
    <name type="common">Fire moss</name>
    <name type="synonym">Dicranum purpureum</name>
    <dbReference type="NCBI Taxonomy" id="3225"/>
    <lineage>
        <taxon>Eukaryota</taxon>
        <taxon>Viridiplantae</taxon>
        <taxon>Streptophyta</taxon>
        <taxon>Embryophyta</taxon>
        <taxon>Bryophyta</taxon>
        <taxon>Bryophytina</taxon>
        <taxon>Bryopsida</taxon>
        <taxon>Dicranidae</taxon>
        <taxon>Pseudoditrichales</taxon>
        <taxon>Ditrichaceae</taxon>
        <taxon>Ceratodon</taxon>
    </lineage>
</organism>
<proteinExistence type="predicted"/>
<gene>
    <name evidence="1" type="ORF">KC19_10G130700</name>
</gene>